<feature type="compositionally biased region" description="Basic residues" evidence="7">
    <location>
        <begin position="305"/>
        <end position="314"/>
    </location>
</feature>
<dbReference type="PANTHER" id="PTHR11920">
    <property type="entry name" value="GUANYLYL CYCLASE"/>
    <property type="match status" value="1"/>
</dbReference>
<dbReference type="SUPFAM" id="SSF55073">
    <property type="entry name" value="Nucleotide cyclase"/>
    <property type="match status" value="1"/>
</dbReference>
<dbReference type="EMBL" id="FN654613">
    <property type="protein sequence ID" value="CBY35297.1"/>
    <property type="molecule type" value="Genomic_DNA"/>
</dbReference>
<protein>
    <recommendedName>
        <fullName evidence="8">Guanylate cyclase domain-containing protein</fullName>
    </recommendedName>
</protein>
<dbReference type="CDD" id="cd07302">
    <property type="entry name" value="CHD"/>
    <property type="match status" value="1"/>
</dbReference>
<evidence type="ECO:0000256" key="1">
    <source>
        <dbReference type="ARBA" id="ARBA00004370"/>
    </source>
</evidence>
<feature type="domain" description="Guanylate cyclase" evidence="8">
    <location>
        <begin position="26"/>
        <end position="157"/>
    </location>
</feature>
<reference evidence="9" key="1">
    <citation type="journal article" date="2010" name="Science">
        <title>Plasticity of animal genome architecture unmasked by rapid evolution of a pelagic tunicate.</title>
        <authorList>
            <person name="Denoeud F."/>
            <person name="Henriet S."/>
            <person name="Mungpakdee S."/>
            <person name="Aury J.M."/>
            <person name="Da Silva C."/>
            <person name="Brinkmann H."/>
            <person name="Mikhaleva J."/>
            <person name="Olsen L.C."/>
            <person name="Jubin C."/>
            <person name="Canestro C."/>
            <person name="Bouquet J.M."/>
            <person name="Danks G."/>
            <person name="Poulain J."/>
            <person name="Campsteijn C."/>
            <person name="Adamski M."/>
            <person name="Cross I."/>
            <person name="Yadetie F."/>
            <person name="Muffato M."/>
            <person name="Louis A."/>
            <person name="Butcher S."/>
            <person name="Tsagkogeorga G."/>
            <person name="Konrad A."/>
            <person name="Singh S."/>
            <person name="Jensen M.F."/>
            <person name="Cong E.H."/>
            <person name="Eikeseth-Otteraa H."/>
            <person name="Noel B."/>
            <person name="Anthouard V."/>
            <person name="Porcel B.M."/>
            <person name="Kachouri-Lafond R."/>
            <person name="Nishino A."/>
            <person name="Ugolini M."/>
            <person name="Chourrout P."/>
            <person name="Nishida H."/>
            <person name="Aasland R."/>
            <person name="Huzurbazar S."/>
            <person name="Westhof E."/>
            <person name="Delsuc F."/>
            <person name="Lehrach H."/>
            <person name="Reinhardt R."/>
            <person name="Weissenbach J."/>
            <person name="Roy S.W."/>
            <person name="Artiguenave F."/>
            <person name="Postlethwait J.H."/>
            <person name="Manak J.R."/>
            <person name="Thompson E.M."/>
            <person name="Jaillon O."/>
            <person name="Du Pasquier L."/>
            <person name="Boudinot P."/>
            <person name="Liberles D.A."/>
            <person name="Volff J.N."/>
            <person name="Philippe H."/>
            <person name="Lenhard B."/>
            <person name="Roest Crollius H."/>
            <person name="Wincker P."/>
            <person name="Chourrout D."/>
        </authorList>
    </citation>
    <scope>NUCLEOTIDE SEQUENCE [LARGE SCALE GENOMIC DNA]</scope>
</reference>
<sequence length="314" mass="36323">MFLPRKEVAQIRNGTIPEPEYFPRASILNFDIVGYTVISKRSTPKEVFLMLETLFTLFDDTLHNFPNLFKVETLGDSYMISAGCPVKYDSHEMDLARFALQIRCKIHLNFRIQHLNMERLRMRIGIATGGVTSCIPNLNMPKFTVIGEAVQRALTLESECQINRIHCDENTHKMLNQTNLFQFEESSSVSGPAFYILTEFKSPNYITQGRLRPKNRQTVNYRNTKLVREARRSLSSDRIMRQDSEEADVLEPLTPRFVSINENFYDGRVLKKELSNMQSETSDSCLRLRNTDHVDQRAARASSGTRRRPRLMSQ</sequence>
<dbReference type="AlphaFoldDB" id="E4YII6"/>
<keyword evidence="6" id="KW-0456">Lyase</keyword>
<evidence type="ECO:0000256" key="3">
    <source>
        <dbReference type="ARBA" id="ARBA00022741"/>
    </source>
</evidence>
<dbReference type="InterPro" id="IPR001054">
    <property type="entry name" value="A/G_cyclase"/>
</dbReference>
<dbReference type="SMART" id="SM00044">
    <property type="entry name" value="CYCc"/>
    <property type="match status" value="1"/>
</dbReference>
<accession>E4YII6</accession>
<gene>
    <name evidence="9" type="ORF">GSOID_T00027105001</name>
</gene>
<keyword evidence="2" id="KW-0812">Transmembrane</keyword>
<evidence type="ECO:0000256" key="4">
    <source>
        <dbReference type="ARBA" id="ARBA00022989"/>
    </source>
</evidence>
<dbReference type="GO" id="GO:0000166">
    <property type="term" value="F:nucleotide binding"/>
    <property type="evidence" value="ECO:0007669"/>
    <property type="project" value="UniProtKB-KW"/>
</dbReference>
<evidence type="ECO:0000313" key="9">
    <source>
        <dbReference type="EMBL" id="CBY35297.1"/>
    </source>
</evidence>
<keyword evidence="4" id="KW-1133">Transmembrane helix</keyword>
<dbReference type="Proteomes" id="UP000011014">
    <property type="component" value="Unassembled WGS sequence"/>
</dbReference>
<evidence type="ECO:0000259" key="8">
    <source>
        <dbReference type="PROSITE" id="PS50125"/>
    </source>
</evidence>
<evidence type="ECO:0000256" key="7">
    <source>
        <dbReference type="SAM" id="MobiDB-lite"/>
    </source>
</evidence>
<feature type="compositionally biased region" description="Basic and acidic residues" evidence="7">
    <location>
        <begin position="289"/>
        <end position="298"/>
    </location>
</feature>
<keyword evidence="3" id="KW-0547">Nucleotide-binding</keyword>
<comment type="subcellular location">
    <subcellularLocation>
        <location evidence="1">Membrane</location>
    </subcellularLocation>
</comment>
<dbReference type="GO" id="GO:0005886">
    <property type="term" value="C:plasma membrane"/>
    <property type="evidence" value="ECO:0007669"/>
    <property type="project" value="TreeGrafter"/>
</dbReference>
<feature type="region of interest" description="Disordered" evidence="7">
    <location>
        <begin position="280"/>
        <end position="314"/>
    </location>
</feature>
<dbReference type="GO" id="GO:0035556">
    <property type="term" value="P:intracellular signal transduction"/>
    <property type="evidence" value="ECO:0007669"/>
    <property type="project" value="InterPro"/>
</dbReference>
<dbReference type="GO" id="GO:0004016">
    <property type="term" value="F:adenylate cyclase activity"/>
    <property type="evidence" value="ECO:0007669"/>
    <property type="project" value="TreeGrafter"/>
</dbReference>
<evidence type="ECO:0000256" key="2">
    <source>
        <dbReference type="ARBA" id="ARBA00022692"/>
    </source>
</evidence>
<name>E4YII6_OIKDI</name>
<evidence type="ECO:0000256" key="6">
    <source>
        <dbReference type="ARBA" id="ARBA00023239"/>
    </source>
</evidence>
<dbReference type="GO" id="GO:0007168">
    <property type="term" value="P:receptor guanylyl cyclase signaling pathway"/>
    <property type="evidence" value="ECO:0007669"/>
    <property type="project" value="TreeGrafter"/>
</dbReference>
<dbReference type="InterPro" id="IPR050401">
    <property type="entry name" value="Cyclic_nucleotide_synthase"/>
</dbReference>
<dbReference type="PROSITE" id="PS50125">
    <property type="entry name" value="GUANYLATE_CYCLASE_2"/>
    <property type="match status" value="1"/>
</dbReference>
<dbReference type="GO" id="GO:0004383">
    <property type="term" value="F:guanylate cyclase activity"/>
    <property type="evidence" value="ECO:0007669"/>
    <property type="project" value="TreeGrafter"/>
</dbReference>
<dbReference type="PANTHER" id="PTHR11920:SF335">
    <property type="entry name" value="GUANYLATE CYCLASE"/>
    <property type="match status" value="1"/>
</dbReference>
<dbReference type="Gene3D" id="3.30.70.1230">
    <property type="entry name" value="Nucleotide cyclase"/>
    <property type="match status" value="1"/>
</dbReference>
<proteinExistence type="predicted"/>
<evidence type="ECO:0000256" key="5">
    <source>
        <dbReference type="ARBA" id="ARBA00023136"/>
    </source>
</evidence>
<keyword evidence="5" id="KW-0472">Membrane</keyword>
<dbReference type="Pfam" id="PF00211">
    <property type="entry name" value="Guanylate_cyc"/>
    <property type="match status" value="1"/>
</dbReference>
<dbReference type="GO" id="GO:0001653">
    <property type="term" value="F:peptide receptor activity"/>
    <property type="evidence" value="ECO:0007669"/>
    <property type="project" value="TreeGrafter"/>
</dbReference>
<dbReference type="InterPro" id="IPR029787">
    <property type="entry name" value="Nucleotide_cyclase"/>
</dbReference>
<organism evidence="9">
    <name type="scientific">Oikopleura dioica</name>
    <name type="common">Tunicate</name>
    <dbReference type="NCBI Taxonomy" id="34765"/>
    <lineage>
        <taxon>Eukaryota</taxon>
        <taxon>Metazoa</taxon>
        <taxon>Chordata</taxon>
        <taxon>Tunicata</taxon>
        <taxon>Appendicularia</taxon>
        <taxon>Copelata</taxon>
        <taxon>Oikopleuridae</taxon>
        <taxon>Oikopleura</taxon>
    </lineage>
</organism>